<keyword evidence="1" id="KW-1133">Transmembrane helix</keyword>
<evidence type="ECO:0000313" key="3">
    <source>
        <dbReference type="Proteomes" id="UP001470809"/>
    </source>
</evidence>
<gene>
    <name evidence="2" type="ORF">AABB31_14400</name>
</gene>
<reference evidence="2 3" key="2">
    <citation type="submission" date="2024-08" db="EMBL/GenBank/DDBJ databases">
        <title>Phylogenomic analyses of a clade within the roseobacter group suggest taxonomic reassignments of species of the genera Aestuariivita, Citreicella, Loktanella, Nautella, Pelagibaca, Ruegeria, Thalassobius, Thiobacimonas and Tropicibacter, and the proposal o.</title>
        <authorList>
            <person name="Jeon C.O."/>
        </authorList>
    </citation>
    <scope>NUCLEOTIDE SEQUENCE [LARGE SCALE GENOMIC DNA]</scope>
    <source>
        <strain evidence="2 3">SS1-5</strain>
    </source>
</reference>
<dbReference type="GO" id="GO:0008233">
    <property type="term" value="F:peptidase activity"/>
    <property type="evidence" value="ECO:0007669"/>
    <property type="project" value="UniProtKB-KW"/>
</dbReference>
<keyword evidence="3" id="KW-1185">Reference proteome</keyword>
<dbReference type="EMBL" id="CP151767">
    <property type="protein sequence ID" value="WZU66249.2"/>
    <property type="molecule type" value="Genomic_DNA"/>
</dbReference>
<dbReference type="Proteomes" id="UP001470809">
    <property type="component" value="Chromosome"/>
</dbReference>
<keyword evidence="2" id="KW-0378">Hydrolase</keyword>
<dbReference type="InterPro" id="IPR034122">
    <property type="entry name" value="Retropepsin-like_bacterial"/>
</dbReference>
<dbReference type="Pfam" id="PF13975">
    <property type="entry name" value="gag-asp_proteas"/>
    <property type="match status" value="1"/>
</dbReference>
<dbReference type="InterPro" id="IPR011969">
    <property type="entry name" value="Clan_AA_Asp_peptidase_C"/>
</dbReference>
<feature type="transmembrane region" description="Helical" evidence="1">
    <location>
        <begin position="6"/>
        <end position="26"/>
    </location>
</feature>
<dbReference type="CDD" id="cd05483">
    <property type="entry name" value="retropepsin_like_bacteria"/>
    <property type="match status" value="1"/>
</dbReference>
<keyword evidence="1" id="KW-0472">Membrane</keyword>
<dbReference type="RefSeq" id="WP_373635479.1">
    <property type="nucleotide sequence ID" value="NZ_CP151767.2"/>
</dbReference>
<feature type="transmembrane region" description="Helical" evidence="1">
    <location>
        <begin position="38"/>
        <end position="55"/>
    </location>
</feature>
<dbReference type="AlphaFoldDB" id="A0AAN0M7L2"/>
<dbReference type="GO" id="GO:0006508">
    <property type="term" value="P:proteolysis"/>
    <property type="evidence" value="ECO:0007669"/>
    <property type="project" value="UniProtKB-KW"/>
</dbReference>
<protein>
    <submittedName>
        <fullName evidence="2">TIGR02281 family clan AA aspartic protease</fullName>
    </submittedName>
</protein>
<dbReference type="KEGG" id="yrh:AABB31_14400"/>
<organism evidence="2 3">
    <name type="scientific">Yoonia rhodophyticola</name>
    <dbReference type="NCBI Taxonomy" id="3137370"/>
    <lineage>
        <taxon>Bacteria</taxon>
        <taxon>Pseudomonadati</taxon>
        <taxon>Pseudomonadota</taxon>
        <taxon>Alphaproteobacteria</taxon>
        <taxon>Rhodobacterales</taxon>
        <taxon>Paracoccaceae</taxon>
        <taxon>Yoonia</taxon>
    </lineage>
</organism>
<proteinExistence type="predicted"/>
<dbReference type="Gene3D" id="2.40.70.10">
    <property type="entry name" value="Acid Proteases"/>
    <property type="match status" value="1"/>
</dbReference>
<keyword evidence="1" id="KW-0812">Transmembrane</keyword>
<dbReference type="NCBIfam" id="TIGR02281">
    <property type="entry name" value="clan_AA_DTGA"/>
    <property type="match status" value="1"/>
</dbReference>
<dbReference type="InterPro" id="IPR021109">
    <property type="entry name" value="Peptidase_aspartic_dom_sf"/>
</dbReference>
<evidence type="ECO:0000256" key="1">
    <source>
        <dbReference type="SAM" id="Phobius"/>
    </source>
</evidence>
<reference evidence="3" key="1">
    <citation type="submission" date="2024-04" db="EMBL/GenBank/DDBJ databases">
        <title>Phylogenomic analyses of a clade within the roseobacter group suggest taxonomic reassignments of species of the genera Aestuariivita, Citreicella, Loktanella, Nautella, Pelagibaca, Ruegeria, Thalassobius, Thiobacimonas and Tropicibacter, and the proposal o.</title>
        <authorList>
            <person name="Jeon C.O."/>
        </authorList>
    </citation>
    <scope>NUCLEOTIDE SEQUENCE [LARGE SCALE GENOMIC DNA]</scope>
    <source>
        <strain evidence="3">SS1-5</strain>
    </source>
</reference>
<name>A0AAN0M7L2_9RHOB</name>
<keyword evidence="2" id="KW-0645">Protease</keyword>
<accession>A0AAN0M7L2</accession>
<dbReference type="SUPFAM" id="SSF50630">
    <property type="entry name" value="Acid proteases"/>
    <property type="match status" value="1"/>
</dbReference>
<sequence>MSTEQIMQLTYLVLLAAAIGGSYIVAQRDNMGKMAQQAVIWGLIFVGVVGAYGLWDDISRDATGRQALISDNQVAVPLRNDGHYYLTLDINGTPVEFAVDTGASQVVLSQEDARRVGFDPATLNYSGVALTANGRVRTAPVTLESVALGALRDDGLRAVVNEGAMDGSLLGMTYLNRYSRIEIMGNELVLTR</sequence>
<evidence type="ECO:0000313" key="2">
    <source>
        <dbReference type="EMBL" id="WZU66249.2"/>
    </source>
</evidence>